<evidence type="ECO:0000259" key="7">
    <source>
        <dbReference type="Pfam" id="PF00294"/>
    </source>
</evidence>
<evidence type="ECO:0000313" key="8">
    <source>
        <dbReference type="EMBL" id="SED08981.1"/>
    </source>
</evidence>
<dbReference type="STRING" id="208445.SAMN04489727_6361"/>
<organism evidence="8 9">
    <name type="scientific">Amycolatopsis tolypomycina</name>
    <dbReference type="NCBI Taxonomy" id="208445"/>
    <lineage>
        <taxon>Bacteria</taxon>
        <taxon>Bacillati</taxon>
        <taxon>Actinomycetota</taxon>
        <taxon>Actinomycetes</taxon>
        <taxon>Pseudonocardiales</taxon>
        <taxon>Pseudonocardiaceae</taxon>
        <taxon>Amycolatopsis</taxon>
    </lineage>
</organism>
<evidence type="ECO:0000256" key="5">
    <source>
        <dbReference type="ARBA" id="ARBA00022840"/>
    </source>
</evidence>
<proteinExistence type="inferred from homology"/>
<keyword evidence="2 6" id="KW-0808">Transferase</keyword>
<dbReference type="Proteomes" id="UP000199622">
    <property type="component" value="Unassembled WGS sequence"/>
</dbReference>
<evidence type="ECO:0000256" key="3">
    <source>
        <dbReference type="ARBA" id="ARBA00022741"/>
    </source>
</evidence>
<sequence length="302" mass="30303">MTPRIVTVTLNPAVDVTYRVDELRLGGTTRVPDVRSRAGGKGVNVAAVVRELGGESLVLALTTTGAPDEFRAGLDRLGLAHRLVPALPEVRRTVAVVTSAGGTTMLQEAGPPAGGTAEAGILAALRAELPAGAVVISGSVPAGLGADVPAKLARLCARSGVPVIADVSGAALHEAAGSGAVLMPNEDELTELGGREACRELVAAGTPAVVATFGRAGAIAVTAQGAWRARPAEVVTGNSAGAGDAGAAALALRLAASEVDWPRALADVVATSAAAVARPVAGEIDVAARDRWIREIKVERVR</sequence>
<evidence type="ECO:0000256" key="6">
    <source>
        <dbReference type="PIRNR" id="PIRNR000535"/>
    </source>
</evidence>
<dbReference type="GO" id="GO:0008443">
    <property type="term" value="F:phosphofructokinase activity"/>
    <property type="evidence" value="ECO:0007669"/>
    <property type="project" value="TreeGrafter"/>
</dbReference>
<dbReference type="PIRSF" id="PIRSF000535">
    <property type="entry name" value="1PFK/6PFK/LacC"/>
    <property type="match status" value="1"/>
</dbReference>
<keyword evidence="3" id="KW-0547">Nucleotide-binding</keyword>
<dbReference type="InterPro" id="IPR017583">
    <property type="entry name" value="Tagatose/fructose_Pkinase"/>
</dbReference>
<dbReference type="RefSeq" id="WP_091314217.1">
    <property type="nucleotide sequence ID" value="NZ_FNSO01000004.1"/>
</dbReference>
<evidence type="ECO:0000256" key="4">
    <source>
        <dbReference type="ARBA" id="ARBA00022777"/>
    </source>
</evidence>
<evidence type="ECO:0000313" key="9">
    <source>
        <dbReference type="Proteomes" id="UP000199622"/>
    </source>
</evidence>
<dbReference type="Gene3D" id="3.40.1190.20">
    <property type="match status" value="1"/>
</dbReference>
<evidence type="ECO:0000256" key="2">
    <source>
        <dbReference type="ARBA" id="ARBA00022679"/>
    </source>
</evidence>
<gene>
    <name evidence="8" type="ORF">SAMN04489727_6361</name>
</gene>
<dbReference type="InterPro" id="IPR011611">
    <property type="entry name" value="PfkB_dom"/>
</dbReference>
<keyword evidence="9" id="KW-1185">Reference proteome</keyword>
<dbReference type="OrthoDB" id="9801219at2"/>
<dbReference type="InterPro" id="IPR002139">
    <property type="entry name" value="Ribo/fructo_kinase"/>
</dbReference>
<dbReference type="PRINTS" id="PR00990">
    <property type="entry name" value="RIBOKINASE"/>
</dbReference>
<feature type="domain" description="Carbohydrate kinase PfkB" evidence="7">
    <location>
        <begin position="14"/>
        <end position="281"/>
    </location>
</feature>
<comment type="similarity">
    <text evidence="1">Belongs to the carbohydrate kinase PfkB family.</text>
</comment>
<dbReference type="PANTHER" id="PTHR46566:SF5">
    <property type="entry name" value="1-PHOSPHOFRUCTOKINASE"/>
    <property type="match status" value="1"/>
</dbReference>
<dbReference type="PANTHER" id="PTHR46566">
    <property type="entry name" value="1-PHOSPHOFRUCTOKINASE-RELATED"/>
    <property type="match status" value="1"/>
</dbReference>
<protein>
    <submittedName>
        <fullName evidence="8">1-phosphofructokinase</fullName>
    </submittedName>
</protein>
<dbReference type="EMBL" id="FNSO01000004">
    <property type="protein sequence ID" value="SED08981.1"/>
    <property type="molecule type" value="Genomic_DNA"/>
</dbReference>
<keyword evidence="4 8" id="KW-0418">Kinase</keyword>
<dbReference type="GO" id="GO:0005524">
    <property type="term" value="F:ATP binding"/>
    <property type="evidence" value="ECO:0007669"/>
    <property type="project" value="UniProtKB-KW"/>
</dbReference>
<dbReference type="AlphaFoldDB" id="A0A1H4XVV7"/>
<dbReference type="GO" id="GO:0005829">
    <property type="term" value="C:cytosol"/>
    <property type="evidence" value="ECO:0007669"/>
    <property type="project" value="TreeGrafter"/>
</dbReference>
<dbReference type="Pfam" id="PF00294">
    <property type="entry name" value="PfkB"/>
    <property type="match status" value="1"/>
</dbReference>
<name>A0A1H4XVV7_9PSEU</name>
<dbReference type="InterPro" id="IPR029056">
    <property type="entry name" value="Ribokinase-like"/>
</dbReference>
<accession>A0A1H4XVV7</accession>
<dbReference type="SUPFAM" id="SSF53613">
    <property type="entry name" value="Ribokinase-like"/>
    <property type="match status" value="1"/>
</dbReference>
<evidence type="ECO:0000256" key="1">
    <source>
        <dbReference type="ARBA" id="ARBA00010688"/>
    </source>
</evidence>
<keyword evidence="5" id="KW-0067">ATP-binding</keyword>
<reference evidence="9" key="1">
    <citation type="submission" date="2016-10" db="EMBL/GenBank/DDBJ databases">
        <authorList>
            <person name="Varghese N."/>
            <person name="Submissions S."/>
        </authorList>
    </citation>
    <scope>NUCLEOTIDE SEQUENCE [LARGE SCALE GENOMIC DNA]</scope>
    <source>
        <strain evidence="9">DSM 44544</strain>
    </source>
</reference>